<dbReference type="GO" id="GO:0006508">
    <property type="term" value="P:proteolysis"/>
    <property type="evidence" value="ECO:0007669"/>
    <property type="project" value="UniProtKB-KW"/>
</dbReference>
<keyword evidence="8 9" id="KW-0472">Membrane</keyword>
<evidence type="ECO:0000256" key="5">
    <source>
        <dbReference type="ARBA" id="ARBA00022750"/>
    </source>
</evidence>
<dbReference type="EC" id="3.4.23.36" evidence="9"/>
<keyword evidence="2 9" id="KW-1003">Cell membrane</keyword>
<evidence type="ECO:0000256" key="9">
    <source>
        <dbReference type="HAMAP-Rule" id="MF_00161"/>
    </source>
</evidence>
<feature type="transmembrane region" description="Helical" evidence="9">
    <location>
        <begin position="12"/>
        <end position="32"/>
    </location>
</feature>
<keyword evidence="3 9" id="KW-0645">Protease</keyword>
<dbReference type="EMBL" id="VUNG01000028">
    <property type="protein sequence ID" value="MST85096.1"/>
    <property type="molecule type" value="Genomic_DNA"/>
</dbReference>
<comment type="pathway">
    <text evidence="9">Protein modification; lipoprotein biosynthesis (signal peptide cleavage).</text>
</comment>
<evidence type="ECO:0000256" key="1">
    <source>
        <dbReference type="ARBA" id="ARBA00006139"/>
    </source>
</evidence>
<evidence type="ECO:0000256" key="3">
    <source>
        <dbReference type="ARBA" id="ARBA00022670"/>
    </source>
</evidence>
<keyword evidence="7 9" id="KW-1133">Transmembrane helix</keyword>
<dbReference type="PANTHER" id="PTHR33695:SF1">
    <property type="entry name" value="LIPOPROTEIN SIGNAL PEPTIDASE"/>
    <property type="match status" value="1"/>
</dbReference>
<evidence type="ECO:0000256" key="10">
    <source>
        <dbReference type="RuleBase" id="RU004181"/>
    </source>
</evidence>
<gene>
    <name evidence="9" type="primary">lspA</name>
    <name evidence="11" type="ORF">FYJ73_10560</name>
</gene>
<accession>A0A7K0KGP1</accession>
<dbReference type="NCBIfam" id="NF011369">
    <property type="entry name" value="PRK14788.1"/>
    <property type="match status" value="1"/>
</dbReference>
<dbReference type="GO" id="GO:0005886">
    <property type="term" value="C:plasma membrane"/>
    <property type="evidence" value="ECO:0007669"/>
    <property type="project" value="UniProtKB-SubCell"/>
</dbReference>
<comment type="caution">
    <text evidence="11">The sequence shown here is derived from an EMBL/GenBank/DDBJ whole genome shotgun (WGS) entry which is preliminary data.</text>
</comment>
<keyword evidence="11" id="KW-0449">Lipoprotein</keyword>
<evidence type="ECO:0000256" key="4">
    <source>
        <dbReference type="ARBA" id="ARBA00022692"/>
    </source>
</evidence>
<feature type="transmembrane region" description="Helical" evidence="9">
    <location>
        <begin position="68"/>
        <end position="86"/>
    </location>
</feature>
<evidence type="ECO:0000256" key="7">
    <source>
        <dbReference type="ARBA" id="ARBA00022989"/>
    </source>
</evidence>
<dbReference type="PANTHER" id="PTHR33695">
    <property type="entry name" value="LIPOPROTEIN SIGNAL PEPTIDASE"/>
    <property type="match status" value="1"/>
</dbReference>
<organism evidence="11 12">
    <name type="scientific">Hallella mizrahii</name>
    <dbReference type="NCBI Taxonomy" id="2606637"/>
    <lineage>
        <taxon>Bacteria</taxon>
        <taxon>Pseudomonadati</taxon>
        <taxon>Bacteroidota</taxon>
        <taxon>Bacteroidia</taxon>
        <taxon>Bacteroidales</taxon>
        <taxon>Prevotellaceae</taxon>
        <taxon>Hallella</taxon>
    </lineage>
</organism>
<evidence type="ECO:0000313" key="11">
    <source>
        <dbReference type="EMBL" id="MST85096.1"/>
    </source>
</evidence>
<dbReference type="Proteomes" id="UP000438914">
    <property type="component" value="Unassembled WGS sequence"/>
</dbReference>
<feature type="active site" evidence="9">
    <location>
        <position position="150"/>
    </location>
</feature>
<comment type="similarity">
    <text evidence="1 9 10">Belongs to the peptidase A8 family.</text>
</comment>
<comment type="subcellular location">
    <subcellularLocation>
        <location evidence="9">Cell membrane</location>
        <topology evidence="9">Multi-pass membrane protein</topology>
    </subcellularLocation>
</comment>
<dbReference type="Pfam" id="PF01252">
    <property type="entry name" value="Peptidase_A8"/>
    <property type="match status" value="1"/>
</dbReference>
<dbReference type="AlphaFoldDB" id="A0A7K0KGP1"/>
<evidence type="ECO:0000256" key="6">
    <source>
        <dbReference type="ARBA" id="ARBA00022801"/>
    </source>
</evidence>
<evidence type="ECO:0000313" key="12">
    <source>
        <dbReference type="Proteomes" id="UP000438914"/>
    </source>
</evidence>
<sequence>MNSKKKILTDGRLAWIIVLAILVVDQLIKIWVKTHMTLGSSIEITNWFYIAFIENKGMAFGMTLGSKVVLSVIRIVAVSAIGWFIWQTVRQHGRTRYVVLLSLIAAGAAGNIFDSMFYGLIFSNSSPDYVSYFVPFGTGYASFLMGRVVDMFYFPLIHGTFPMWFPLWGGESFTFFSPVFNFADASITVGVIAMLIFCRKDLESFNATVDKGLHREHSASSSPTDDGKGGKQ</sequence>
<feature type="transmembrane region" description="Helical" evidence="9">
    <location>
        <begin position="175"/>
        <end position="197"/>
    </location>
</feature>
<feature type="active site" evidence="9">
    <location>
        <position position="184"/>
    </location>
</feature>
<evidence type="ECO:0000256" key="8">
    <source>
        <dbReference type="ARBA" id="ARBA00023136"/>
    </source>
</evidence>
<proteinExistence type="inferred from homology"/>
<dbReference type="UniPathway" id="UPA00665"/>
<evidence type="ECO:0000256" key="2">
    <source>
        <dbReference type="ARBA" id="ARBA00022475"/>
    </source>
</evidence>
<dbReference type="PRINTS" id="PR00781">
    <property type="entry name" value="LIPOSIGPTASE"/>
</dbReference>
<reference evidence="11 12" key="1">
    <citation type="submission" date="2019-08" db="EMBL/GenBank/DDBJ databases">
        <title>In-depth cultivation of the pig gut microbiome towards novel bacterial diversity and tailored functional studies.</title>
        <authorList>
            <person name="Wylensek D."/>
            <person name="Hitch T.C.A."/>
            <person name="Clavel T."/>
        </authorList>
    </citation>
    <scope>NUCLEOTIDE SEQUENCE [LARGE SCALE GENOMIC DNA]</scope>
    <source>
        <strain evidence="11 12">LKV-178-WT-2A</strain>
    </source>
</reference>
<feature type="transmembrane region" description="Helical" evidence="9">
    <location>
        <begin position="98"/>
        <end position="123"/>
    </location>
</feature>
<name>A0A7K0KGP1_9BACT</name>
<comment type="function">
    <text evidence="9">This protein specifically catalyzes the removal of signal peptides from prolipoproteins.</text>
</comment>
<dbReference type="InterPro" id="IPR001872">
    <property type="entry name" value="Peptidase_A8"/>
</dbReference>
<keyword evidence="4 9" id="KW-0812">Transmembrane</keyword>
<keyword evidence="12" id="KW-1185">Reference proteome</keyword>
<keyword evidence="5 9" id="KW-0064">Aspartyl protease</keyword>
<keyword evidence="6 9" id="KW-0378">Hydrolase</keyword>
<feature type="transmembrane region" description="Helical" evidence="9">
    <location>
        <begin position="152"/>
        <end position="169"/>
    </location>
</feature>
<dbReference type="GO" id="GO:0004190">
    <property type="term" value="F:aspartic-type endopeptidase activity"/>
    <property type="evidence" value="ECO:0007669"/>
    <property type="project" value="UniProtKB-UniRule"/>
</dbReference>
<protein>
    <recommendedName>
        <fullName evidence="9">Lipoprotein signal peptidase</fullName>
        <ecNumber evidence="9">3.4.23.36</ecNumber>
    </recommendedName>
    <alternativeName>
        <fullName evidence="9">Prolipoprotein signal peptidase</fullName>
    </alternativeName>
    <alternativeName>
        <fullName evidence="9">Signal peptidase II</fullName>
        <shortName evidence="9">SPase II</shortName>
    </alternativeName>
</protein>
<dbReference type="RefSeq" id="WP_154534682.1">
    <property type="nucleotide sequence ID" value="NZ_VUNG01000028.1"/>
</dbReference>
<dbReference type="HAMAP" id="MF_00161">
    <property type="entry name" value="LspA"/>
    <property type="match status" value="1"/>
</dbReference>
<comment type="catalytic activity">
    <reaction evidence="9">
        <text>Release of signal peptides from bacterial membrane prolipoproteins. Hydrolyzes -Xaa-Yaa-Zaa-|-(S,diacylglyceryl)Cys-, in which Xaa is hydrophobic (preferably Leu), and Yaa (Ala or Ser) and Zaa (Gly or Ala) have small, neutral side chains.</text>
        <dbReference type="EC" id="3.4.23.36"/>
    </reaction>
</comment>